<dbReference type="InterPro" id="IPR006480">
    <property type="entry name" value="Phage_holin_4_1"/>
</dbReference>
<evidence type="ECO:0000313" key="7">
    <source>
        <dbReference type="Proteomes" id="UP000266177"/>
    </source>
</evidence>
<reference evidence="6 7" key="1">
    <citation type="submission" date="2018-09" db="EMBL/GenBank/DDBJ databases">
        <title>Paenibacillus SK2017-BO5.</title>
        <authorList>
            <person name="Piskunova J.V."/>
            <person name="Dubiley S.A."/>
            <person name="Severinov K.V."/>
        </authorList>
    </citation>
    <scope>NUCLEOTIDE SEQUENCE [LARGE SCALE GENOMIC DNA]</scope>
    <source>
        <strain evidence="6 7">BO5</strain>
    </source>
</reference>
<evidence type="ECO:0000256" key="2">
    <source>
        <dbReference type="ARBA" id="ARBA00022692"/>
    </source>
</evidence>
<evidence type="ECO:0000256" key="3">
    <source>
        <dbReference type="ARBA" id="ARBA00022989"/>
    </source>
</evidence>
<evidence type="ECO:0000256" key="1">
    <source>
        <dbReference type="ARBA" id="ARBA00004141"/>
    </source>
</evidence>
<keyword evidence="2" id="KW-0812">Transmembrane</keyword>
<keyword evidence="3" id="KW-1133">Transmembrane helix</keyword>
<dbReference type="Proteomes" id="UP000266177">
    <property type="component" value="Unassembled WGS sequence"/>
</dbReference>
<comment type="caution">
    <text evidence="6">The sequence shown here is derived from an EMBL/GenBank/DDBJ whole genome shotgun (WGS) entry which is preliminary data.</text>
</comment>
<dbReference type="RefSeq" id="WP_119795479.1">
    <property type="nucleotide sequence ID" value="NZ_QYZD01000023.1"/>
</dbReference>
<dbReference type="EMBL" id="QYZD01000023">
    <property type="protein sequence ID" value="RJG21563.1"/>
    <property type="molecule type" value="Genomic_DNA"/>
</dbReference>
<gene>
    <name evidence="6" type="ORF">DQX05_21290</name>
</gene>
<keyword evidence="4" id="KW-0472">Membrane</keyword>
<protein>
    <submittedName>
        <fullName evidence="6">Holin</fullName>
    </submittedName>
</protein>
<proteinExistence type="inferred from homology"/>
<evidence type="ECO:0000313" key="6">
    <source>
        <dbReference type="EMBL" id="RJG21563.1"/>
    </source>
</evidence>
<comment type="subcellular location">
    <subcellularLocation>
        <location evidence="1">Membrane</location>
        <topology evidence="1">Multi-pass membrane protein</topology>
    </subcellularLocation>
</comment>
<dbReference type="GO" id="GO:0016020">
    <property type="term" value="C:membrane"/>
    <property type="evidence" value="ECO:0007669"/>
    <property type="project" value="UniProtKB-SubCell"/>
</dbReference>
<dbReference type="NCBIfam" id="TIGR01593">
    <property type="entry name" value="holin_tox_secr"/>
    <property type="match status" value="1"/>
</dbReference>
<dbReference type="OrthoDB" id="88184at2"/>
<name>A0A3A3GI10_PANTH</name>
<evidence type="ECO:0000256" key="4">
    <source>
        <dbReference type="ARBA" id="ARBA00023136"/>
    </source>
</evidence>
<dbReference type="Pfam" id="PF05105">
    <property type="entry name" value="Phage_holin_4_1"/>
    <property type="match status" value="1"/>
</dbReference>
<comment type="similarity">
    <text evidence="5">Belongs to the bacteriophage holin family. Cp-1 holin subfamily.</text>
</comment>
<organism evidence="6 7">
    <name type="scientific">Paenibacillus thiaminolyticus</name>
    <name type="common">Bacillus thiaminolyticus</name>
    <dbReference type="NCBI Taxonomy" id="49283"/>
    <lineage>
        <taxon>Bacteria</taxon>
        <taxon>Bacillati</taxon>
        <taxon>Bacillota</taxon>
        <taxon>Bacilli</taxon>
        <taxon>Bacillales</taxon>
        <taxon>Paenibacillaceae</taxon>
        <taxon>Paenibacillus</taxon>
    </lineage>
</organism>
<dbReference type="AlphaFoldDB" id="A0A3A3GI10"/>
<accession>A0A3A3GI10</accession>
<sequence length="132" mass="14530">MRQLALNSLSGLLGGVVAFLFGTWNPLLSLLIIAIAIDYISGVAASLREGKGLSSERGFWGLTRKGLMLFIVILAHHMDTVFGTVWIREGAISFYLANELVSIVENYGRIGLPLPPKIRKFIATLKNNEEEQ</sequence>
<evidence type="ECO:0000256" key="5">
    <source>
        <dbReference type="ARBA" id="ARBA00023600"/>
    </source>
</evidence>